<evidence type="ECO:0000313" key="4">
    <source>
        <dbReference type="Proteomes" id="UP001057498"/>
    </source>
</evidence>
<evidence type="ECO:0000259" key="2">
    <source>
        <dbReference type="Pfam" id="PF03061"/>
    </source>
</evidence>
<dbReference type="Proteomes" id="UP001057498">
    <property type="component" value="Chromosome"/>
</dbReference>
<dbReference type="RefSeq" id="WP_251971468.1">
    <property type="nucleotide sequence ID" value="NZ_AP025730.1"/>
</dbReference>
<organism evidence="3 4">
    <name type="scientific">Sphaerotilus microaerophilus</name>
    <dbReference type="NCBI Taxonomy" id="2914710"/>
    <lineage>
        <taxon>Bacteria</taxon>
        <taxon>Pseudomonadati</taxon>
        <taxon>Pseudomonadota</taxon>
        <taxon>Betaproteobacteria</taxon>
        <taxon>Burkholderiales</taxon>
        <taxon>Sphaerotilaceae</taxon>
        <taxon>Sphaerotilus</taxon>
    </lineage>
</organism>
<accession>A0ABN6PFU9</accession>
<dbReference type="SUPFAM" id="SSF54637">
    <property type="entry name" value="Thioesterase/thiol ester dehydrase-isomerase"/>
    <property type="match status" value="1"/>
</dbReference>
<dbReference type="Gene3D" id="3.10.129.10">
    <property type="entry name" value="Hotdog Thioesterase"/>
    <property type="match status" value="1"/>
</dbReference>
<keyword evidence="1" id="KW-0378">Hydrolase</keyword>
<dbReference type="CDD" id="cd03443">
    <property type="entry name" value="PaaI_thioesterase"/>
    <property type="match status" value="1"/>
</dbReference>
<dbReference type="NCBIfam" id="TIGR00369">
    <property type="entry name" value="unchar_dom_1"/>
    <property type="match status" value="1"/>
</dbReference>
<evidence type="ECO:0000313" key="3">
    <source>
        <dbReference type="EMBL" id="BDI03152.1"/>
    </source>
</evidence>
<protein>
    <submittedName>
        <fullName evidence="3">Thioesterase</fullName>
    </submittedName>
</protein>
<dbReference type="InterPro" id="IPR006683">
    <property type="entry name" value="Thioestr_dom"/>
</dbReference>
<sequence>MTAPAALPSCQPPAGFTLFTGHAGPYFGALGPVYWQEVGDGTLTLGLRLKEQHANILGIPHGGMLLTFADSAIGVNLGRAQQRRDPSRAIVTTSLSSDFLGAARLGDWLQAQVTVRKTGRQLAFGECLLVAGERPILRASAVFSVIDRPLPSDGSDG</sequence>
<evidence type="ECO:0000256" key="1">
    <source>
        <dbReference type="ARBA" id="ARBA00022801"/>
    </source>
</evidence>
<dbReference type="InterPro" id="IPR029069">
    <property type="entry name" value="HotDog_dom_sf"/>
</dbReference>
<name>A0ABN6PFU9_9BURK</name>
<keyword evidence="4" id="KW-1185">Reference proteome</keyword>
<dbReference type="Pfam" id="PF03061">
    <property type="entry name" value="4HBT"/>
    <property type="match status" value="1"/>
</dbReference>
<dbReference type="EMBL" id="AP025730">
    <property type="protein sequence ID" value="BDI03152.1"/>
    <property type="molecule type" value="Genomic_DNA"/>
</dbReference>
<reference evidence="3" key="1">
    <citation type="submission" date="2022-04" db="EMBL/GenBank/DDBJ databases">
        <title>Whole genome sequence of Sphaerotilus sp. FB-5.</title>
        <authorList>
            <person name="Takeda M."/>
            <person name="Narihara S."/>
            <person name="Akimoto M."/>
            <person name="Akimoto R."/>
            <person name="Nishiyashiki S."/>
            <person name="Murakami T."/>
        </authorList>
    </citation>
    <scope>NUCLEOTIDE SEQUENCE</scope>
    <source>
        <strain evidence="3">FB-5</strain>
    </source>
</reference>
<dbReference type="InterPro" id="IPR003736">
    <property type="entry name" value="PAAI_dom"/>
</dbReference>
<proteinExistence type="predicted"/>
<feature type="domain" description="Thioesterase" evidence="2">
    <location>
        <begin position="58"/>
        <end position="133"/>
    </location>
</feature>
<gene>
    <name evidence="3" type="ORF">CATMQ487_01220</name>
</gene>